<evidence type="ECO:0000256" key="7">
    <source>
        <dbReference type="ARBA" id="ARBA00022679"/>
    </source>
</evidence>
<comment type="caution">
    <text evidence="15">The sequence shown here is derived from an EMBL/GenBank/DDBJ whole genome shotgun (WGS) entry which is preliminary data.</text>
</comment>
<evidence type="ECO:0000256" key="12">
    <source>
        <dbReference type="PROSITE-ProRule" id="PRU00024"/>
    </source>
</evidence>
<evidence type="ECO:0000256" key="6">
    <source>
        <dbReference type="ARBA" id="ARBA00022490"/>
    </source>
</evidence>
<dbReference type="GO" id="GO:0008270">
    <property type="term" value="F:zinc ion binding"/>
    <property type="evidence" value="ECO:0007669"/>
    <property type="project" value="UniProtKB-KW"/>
</dbReference>
<comment type="catalytic activity">
    <reaction evidence="1">
        <text>S-ubiquitinyl-[E2 ubiquitin-conjugating enzyme]-L-cysteine + [acceptor protein]-L-lysine = [E2 ubiquitin-conjugating enzyme]-L-cysteine + N(6)-ubiquitinyl-[acceptor protein]-L-lysine.</text>
        <dbReference type="EC" id="2.3.2.27"/>
    </reaction>
</comment>
<evidence type="ECO:0000256" key="13">
    <source>
        <dbReference type="SAM" id="Coils"/>
    </source>
</evidence>
<dbReference type="Proteomes" id="UP000520535">
    <property type="component" value="Unassembled WGS sequence"/>
</dbReference>
<keyword evidence="6" id="KW-0963">Cytoplasm</keyword>
<proteinExistence type="inferred from homology"/>
<evidence type="ECO:0000256" key="11">
    <source>
        <dbReference type="ARBA" id="ARBA00023054"/>
    </source>
</evidence>
<evidence type="ECO:0000256" key="5">
    <source>
        <dbReference type="ARBA" id="ARBA00012483"/>
    </source>
</evidence>
<evidence type="ECO:0000313" key="15">
    <source>
        <dbReference type="EMBL" id="NXS57884.1"/>
    </source>
</evidence>
<keyword evidence="16" id="KW-1185">Reference proteome</keyword>
<keyword evidence="7" id="KW-0808">Transferase</keyword>
<keyword evidence="10" id="KW-0862">Zinc</keyword>
<evidence type="ECO:0000256" key="4">
    <source>
        <dbReference type="ARBA" id="ARBA00008518"/>
    </source>
</evidence>
<dbReference type="PROSITE" id="PS50119">
    <property type="entry name" value="ZF_BBOX"/>
    <property type="match status" value="1"/>
</dbReference>
<accession>A0A7L2VIC1</accession>
<keyword evidence="15" id="KW-0436">Ligase</keyword>
<dbReference type="InterPro" id="IPR020457">
    <property type="entry name" value="Znf_B-box_chordata"/>
</dbReference>
<dbReference type="EC" id="2.3.2.27" evidence="5"/>
<dbReference type="GO" id="GO:0016874">
    <property type="term" value="F:ligase activity"/>
    <property type="evidence" value="ECO:0007669"/>
    <property type="project" value="UniProtKB-KW"/>
</dbReference>
<dbReference type="AlphaFoldDB" id="A0A7L2VIC1"/>
<evidence type="ECO:0000256" key="9">
    <source>
        <dbReference type="ARBA" id="ARBA00022786"/>
    </source>
</evidence>
<evidence type="ECO:0000313" key="16">
    <source>
        <dbReference type="Proteomes" id="UP000520535"/>
    </source>
</evidence>
<keyword evidence="11 13" id="KW-0175">Coiled coil</keyword>
<organism evidence="15 16">
    <name type="scientific">Brachypteracias leptosomus</name>
    <name type="common">short-legged ground-roller</name>
    <dbReference type="NCBI Taxonomy" id="135165"/>
    <lineage>
        <taxon>Eukaryota</taxon>
        <taxon>Metazoa</taxon>
        <taxon>Chordata</taxon>
        <taxon>Craniata</taxon>
        <taxon>Vertebrata</taxon>
        <taxon>Euteleostomi</taxon>
        <taxon>Archelosauria</taxon>
        <taxon>Archosauria</taxon>
        <taxon>Dinosauria</taxon>
        <taxon>Saurischia</taxon>
        <taxon>Theropoda</taxon>
        <taxon>Coelurosauria</taxon>
        <taxon>Aves</taxon>
        <taxon>Neognathae</taxon>
        <taxon>Neoaves</taxon>
        <taxon>Telluraves</taxon>
        <taxon>Coraciimorphae</taxon>
        <taxon>Coraciiformes</taxon>
        <taxon>Brachypteraciidae</taxon>
        <taxon>Brachypteracias</taxon>
    </lineage>
</organism>
<dbReference type="OrthoDB" id="9049620at2759"/>
<dbReference type="PRINTS" id="PR01406">
    <property type="entry name" value="BBOXZNFINGER"/>
</dbReference>
<evidence type="ECO:0000256" key="10">
    <source>
        <dbReference type="ARBA" id="ARBA00022833"/>
    </source>
</evidence>
<feature type="non-terminal residue" evidence="15">
    <location>
        <position position="1"/>
    </location>
</feature>
<dbReference type="SMART" id="SM00336">
    <property type="entry name" value="BBOX"/>
    <property type="match status" value="1"/>
</dbReference>
<evidence type="ECO:0000256" key="8">
    <source>
        <dbReference type="ARBA" id="ARBA00022771"/>
    </source>
</evidence>
<comment type="subcellular location">
    <subcellularLocation>
        <location evidence="2">Cytoplasm</location>
    </subcellularLocation>
</comment>
<comment type="pathway">
    <text evidence="3">Protein modification; protein ubiquitination.</text>
</comment>
<name>A0A7L2VIC1_9AVES</name>
<sequence length="99" mass="11524">AKVMEVAKRLSRRVVAKAGAGEEKLCQKHQEVLKLFCEEDQALICLVCRESREHRAHPVVPTEEAAEEMREKLQLHVQLLRERREKLLGLKEAEERRSL</sequence>
<evidence type="ECO:0000256" key="1">
    <source>
        <dbReference type="ARBA" id="ARBA00000900"/>
    </source>
</evidence>
<protein>
    <recommendedName>
        <fullName evidence="5">RING-type E3 ubiquitin transferase</fullName>
        <ecNumber evidence="5">2.3.2.27</ecNumber>
    </recommendedName>
</protein>
<dbReference type="GO" id="GO:0005737">
    <property type="term" value="C:cytoplasm"/>
    <property type="evidence" value="ECO:0007669"/>
    <property type="project" value="UniProtKB-SubCell"/>
</dbReference>
<feature type="non-terminal residue" evidence="15">
    <location>
        <position position="99"/>
    </location>
</feature>
<feature type="domain" description="B box-type" evidence="14">
    <location>
        <begin position="21"/>
        <end position="62"/>
    </location>
</feature>
<dbReference type="Pfam" id="PF00643">
    <property type="entry name" value="zf-B_box"/>
    <property type="match status" value="1"/>
</dbReference>
<dbReference type="SUPFAM" id="SSF57845">
    <property type="entry name" value="B-box zinc-binding domain"/>
    <property type="match status" value="1"/>
</dbReference>
<keyword evidence="8 12" id="KW-0479">Metal-binding</keyword>
<dbReference type="InterPro" id="IPR000315">
    <property type="entry name" value="Znf_B-box"/>
</dbReference>
<feature type="coiled-coil region" evidence="13">
    <location>
        <begin position="63"/>
        <end position="97"/>
    </location>
</feature>
<evidence type="ECO:0000256" key="2">
    <source>
        <dbReference type="ARBA" id="ARBA00004496"/>
    </source>
</evidence>
<keyword evidence="8 12" id="KW-0863">Zinc-finger</keyword>
<gene>
    <name evidence="15" type="primary">Trim41</name>
    <name evidence="15" type="ORF">BRALEP_R14456</name>
</gene>
<dbReference type="EMBL" id="VYZX01018419">
    <property type="protein sequence ID" value="NXS57884.1"/>
    <property type="molecule type" value="Genomic_DNA"/>
</dbReference>
<dbReference type="PANTHER" id="PTHR24103">
    <property type="entry name" value="E3 UBIQUITIN-PROTEIN LIGASE TRIM"/>
    <property type="match status" value="1"/>
</dbReference>
<dbReference type="Gene3D" id="3.30.160.60">
    <property type="entry name" value="Classic Zinc Finger"/>
    <property type="match status" value="1"/>
</dbReference>
<evidence type="ECO:0000259" key="14">
    <source>
        <dbReference type="PROSITE" id="PS50119"/>
    </source>
</evidence>
<keyword evidence="9" id="KW-0833">Ubl conjugation pathway</keyword>
<dbReference type="GO" id="GO:0061630">
    <property type="term" value="F:ubiquitin protein ligase activity"/>
    <property type="evidence" value="ECO:0007669"/>
    <property type="project" value="UniProtKB-EC"/>
</dbReference>
<comment type="similarity">
    <text evidence="4">Belongs to the TRIM/RBCC family.</text>
</comment>
<reference evidence="15 16" key="1">
    <citation type="submission" date="2019-09" db="EMBL/GenBank/DDBJ databases">
        <title>Bird 10,000 Genomes (B10K) Project - Family phase.</title>
        <authorList>
            <person name="Zhang G."/>
        </authorList>
    </citation>
    <scope>NUCLEOTIDE SEQUENCE [LARGE SCALE GENOMIC DNA]</scope>
    <source>
        <strain evidence="15">B10K-DU-012-52</strain>
    </source>
</reference>
<evidence type="ECO:0000256" key="3">
    <source>
        <dbReference type="ARBA" id="ARBA00004906"/>
    </source>
</evidence>
<dbReference type="InterPro" id="IPR050143">
    <property type="entry name" value="TRIM/RBCC"/>
</dbReference>